<dbReference type="InterPro" id="IPR011075">
    <property type="entry name" value="TetR_C"/>
</dbReference>
<dbReference type="Pfam" id="PF16925">
    <property type="entry name" value="TetR_C_13"/>
    <property type="match status" value="1"/>
</dbReference>
<proteinExistence type="predicted"/>
<evidence type="ECO:0000256" key="3">
    <source>
        <dbReference type="ARBA" id="ARBA00023163"/>
    </source>
</evidence>
<dbReference type="PANTHER" id="PTHR47506">
    <property type="entry name" value="TRANSCRIPTIONAL REGULATORY PROTEIN"/>
    <property type="match status" value="1"/>
</dbReference>
<evidence type="ECO:0000256" key="2">
    <source>
        <dbReference type="ARBA" id="ARBA00023125"/>
    </source>
</evidence>
<keyword evidence="7" id="KW-1185">Reference proteome</keyword>
<dbReference type="InterPro" id="IPR036271">
    <property type="entry name" value="Tet_transcr_reg_TetR-rel_C_sf"/>
</dbReference>
<dbReference type="PANTHER" id="PTHR47506:SF6">
    <property type="entry name" value="HTH-TYPE TRANSCRIPTIONAL REPRESSOR NEMR"/>
    <property type="match status" value="1"/>
</dbReference>
<feature type="domain" description="HTH tetR-type" evidence="5">
    <location>
        <begin position="7"/>
        <end position="67"/>
    </location>
</feature>
<keyword evidence="1" id="KW-0805">Transcription regulation</keyword>
<dbReference type="EMBL" id="BMLX01000002">
    <property type="protein sequence ID" value="GGP20592.1"/>
    <property type="molecule type" value="Genomic_DNA"/>
</dbReference>
<dbReference type="Pfam" id="PF00440">
    <property type="entry name" value="TetR_N"/>
    <property type="match status" value="1"/>
</dbReference>
<evidence type="ECO:0000259" key="5">
    <source>
        <dbReference type="PROSITE" id="PS50977"/>
    </source>
</evidence>
<evidence type="ECO:0000313" key="6">
    <source>
        <dbReference type="EMBL" id="GGP20592.1"/>
    </source>
</evidence>
<dbReference type="SUPFAM" id="SSF48498">
    <property type="entry name" value="Tetracyclin repressor-like, C-terminal domain"/>
    <property type="match status" value="1"/>
</dbReference>
<dbReference type="InterPro" id="IPR009057">
    <property type="entry name" value="Homeodomain-like_sf"/>
</dbReference>
<keyword evidence="3" id="KW-0804">Transcription</keyword>
<feature type="DNA-binding region" description="H-T-H motif" evidence="4">
    <location>
        <begin position="30"/>
        <end position="49"/>
    </location>
</feature>
<organism evidence="6 7">
    <name type="scientific">Silvimonas iriomotensis</name>
    <dbReference type="NCBI Taxonomy" id="449662"/>
    <lineage>
        <taxon>Bacteria</taxon>
        <taxon>Pseudomonadati</taxon>
        <taxon>Pseudomonadota</taxon>
        <taxon>Betaproteobacteria</taxon>
        <taxon>Neisseriales</taxon>
        <taxon>Chitinibacteraceae</taxon>
        <taxon>Silvimonas</taxon>
    </lineage>
</organism>
<evidence type="ECO:0000256" key="1">
    <source>
        <dbReference type="ARBA" id="ARBA00023015"/>
    </source>
</evidence>
<evidence type="ECO:0000256" key="4">
    <source>
        <dbReference type="PROSITE-ProRule" id="PRU00335"/>
    </source>
</evidence>
<protein>
    <submittedName>
        <fullName evidence="6">TetR family transcriptional regulator</fullName>
    </submittedName>
</protein>
<dbReference type="InterPro" id="IPR001647">
    <property type="entry name" value="HTH_TetR"/>
</dbReference>
<dbReference type="PROSITE" id="PS50977">
    <property type="entry name" value="HTH_TETR_2"/>
    <property type="match status" value="1"/>
</dbReference>
<accession>A0ABQ2P7Z2</accession>
<dbReference type="RefSeq" id="WP_188703751.1">
    <property type="nucleotide sequence ID" value="NZ_BMLX01000002.1"/>
</dbReference>
<evidence type="ECO:0000313" key="7">
    <source>
        <dbReference type="Proteomes" id="UP000637267"/>
    </source>
</evidence>
<gene>
    <name evidence="6" type="ORF">GCM10010970_15980</name>
</gene>
<keyword evidence="2 4" id="KW-0238">DNA-binding</keyword>
<dbReference type="Proteomes" id="UP000637267">
    <property type="component" value="Unassembled WGS sequence"/>
</dbReference>
<comment type="caution">
    <text evidence="6">The sequence shown here is derived from an EMBL/GenBank/DDBJ whole genome shotgun (WGS) entry which is preliminary data.</text>
</comment>
<dbReference type="SUPFAM" id="SSF46689">
    <property type="entry name" value="Homeodomain-like"/>
    <property type="match status" value="1"/>
</dbReference>
<sequence length="196" mass="21347">MVKKRFEDTREHLLAIGEQIILGKGFAAVGLAEILATADVPKGSFYHYFASKEAYGVALLERYFANYLEDAKLRLNAPQGTAHDHLVEFFDAWQGKSCGNTVPCLVVKLAAEVADLSDTMRAALQSGCNHIVAALERTVAKGQDAGDINKQQPAEALALAIYEMWLGASLMTKLRRDRVPLETAMAVTKQLIVPAA</sequence>
<reference evidence="7" key="1">
    <citation type="journal article" date="2019" name="Int. J. Syst. Evol. Microbiol.">
        <title>The Global Catalogue of Microorganisms (GCM) 10K type strain sequencing project: providing services to taxonomists for standard genome sequencing and annotation.</title>
        <authorList>
            <consortium name="The Broad Institute Genomics Platform"/>
            <consortium name="The Broad Institute Genome Sequencing Center for Infectious Disease"/>
            <person name="Wu L."/>
            <person name="Ma J."/>
        </authorList>
    </citation>
    <scope>NUCLEOTIDE SEQUENCE [LARGE SCALE GENOMIC DNA]</scope>
    <source>
        <strain evidence="7">CGMCC 1.8859</strain>
    </source>
</reference>
<dbReference type="Gene3D" id="1.10.357.10">
    <property type="entry name" value="Tetracycline Repressor, domain 2"/>
    <property type="match status" value="1"/>
</dbReference>
<name>A0ABQ2P7Z2_9NEIS</name>